<reference evidence="4" key="1">
    <citation type="submission" date="2017-04" db="EMBL/GenBank/DDBJ databases">
        <authorList>
            <person name="Varghese N."/>
            <person name="Submissions S."/>
        </authorList>
    </citation>
    <scope>NUCLEOTIDE SEQUENCE [LARGE SCALE GENOMIC DNA]</scope>
    <source>
        <strain evidence="4">RKEM611</strain>
    </source>
</reference>
<dbReference type="GO" id="GO:0046872">
    <property type="term" value="F:metal ion binding"/>
    <property type="evidence" value="ECO:0007669"/>
    <property type="project" value="InterPro"/>
</dbReference>
<evidence type="ECO:0000256" key="1">
    <source>
        <dbReference type="PROSITE-ProRule" id="PRU00409"/>
    </source>
</evidence>
<dbReference type="Pfam" id="PF02786">
    <property type="entry name" value="CPSase_L_D2"/>
    <property type="match status" value="1"/>
</dbReference>
<dbReference type="OrthoDB" id="9149376at2"/>
<dbReference type="Gene3D" id="3.30.470.20">
    <property type="entry name" value="ATP-grasp fold, B domain"/>
    <property type="match status" value="1"/>
</dbReference>
<evidence type="ECO:0000259" key="2">
    <source>
        <dbReference type="PROSITE" id="PS50975"/>
    </source>
</evidence>
<name>A0A1Y6BLX4_9BACT</name>
<dbReference type="STRING" id="1513793.SAMN06296036_106185"/>
<dbReference type="InterPro" id="IPR011761">
    <property type="entry name" value="ATP-grasp"/>
</dbReference>
<organism evidence="3 4">
    <name type="scientific">Pseudobacteriovorax antillogorgiicola</name>
    <dbReference type="NCBI Taxonomy" id="1513793"/>
    <lineage>
        <taxon>Bacteria</taxon>
        <taxon>Pseudomonadati</taxon>
        <taxon>Bdellovibrionota</taxon>
        <taxon>Oligoflexia</taxon>
        <taxon>Oligoflexales</taxon>
        <taxon>Pseudobacteriovoracaceae</taxon>
        <taxon>Pseudobacteriovorax</taxon>
    </lineage>
</organism>
<proteinExistence type="predicted"/>
<dbReference type="EMBL" id="FWZT01000006">
    <property type="protein sequence ID" value="SMF18536.1"/>
    <property type="molecule type" value="Genomic_DNA"/>
</dbReference>
<evidence type="ECO:0000313" key="4">
    <source>
        <dbReference type="Proteomes" id="UP000192907"/>
    </source>
</evidence>
<keyword evidence="4" id="KW-1185">Reference proteome</keyword>
<dbReference type="RefSeq" id="WP_132317783.1">
    <property type="nucleotide sequence ID" value="NZ_FWZT01000006.1"/>
</dbReference>
<keyword evidence="1" id="KW-0547">Nucleotide-binding</keyword>
<accession>A0A1Y6BLX4</accession>
<dbReference type="Proteomes" id="UP000192907">
    <property type="component" value="Unassembled WGS sequence"/>
</dbReference>
<sequence length="396" mass="44846">MSHEARPRIVLVSLRKEWLGISRLPESLSENGLEIVAICQKGSFLGESSYIDKLHFIPPPKLKAYTRLIGIKILSILHKEPCDRVIPGDEDTVYALYDVMKLAKTLKIRNVQKVLEASISSTNTDHIINKYKFFSLLQEVSVPIPAQLGQIDVYKPQKDEFPLVVKDSYSSGGSGVSIVYSQSEFHDASVRNEKSWIRKSLSPIKCLFFYDIFSFNSKPRAEKYIDGDISMYPFLAEKGELIGGFSVRKAETFPKNIGPSTVIESFICPDMEEYAKVIVEKTRFTGFGSIDFIVERVSKRIYVIELNPRPVPASHLGSIFGSDLCKLFSSLCRHQEPSPKKELKENIRVSLFPNEVLRDKNSNNLVDAIHDVPWNDEGLLRKINNTYGLSFTLEDN</sequence>
<dbReference type="AlphaFoldDB" id="A0A1Y6BLX4"/>
<gene>
    <name evidence="3" type="ORF">SAMN06296036_106185</name>
</gene>
<dbReference type="InterPro" id="IPR005479">
    <property type="entry name" value="CPAse_ATP-bd"/>
</dbReference>
<protein>
    <submittedName>
        <fullName evidence="3">Carbamoyl-phosphate synthase L chain, ATP binding domain</fullName>
    </submittedName>
</protein>
<dbReference type="SUPFAM" id="SSF56059">
    <property type="entry name" value="Glutathione synthetase ATP-binding domain-like"/>
    <property type="match status" value="1"/>
</dbReference>
<feature type="domain" description="ATP-grasp" evidence="2">
    <location>
        <begin position="134"/>
        <end position="333"/>
    </location>
</feature>
<dbReference type="GO" id="GO:0005524">
    <property type="term" value="F:ATP binding"/>
    <property type="evidence" value="ECO:0007669"/>
    <property type="project" value="UniProtKB-UniRule"/>
</dbReference>
<keyword evidence="1" id="KW-0067">ATP-binding</keyword>
<evidence type="ECO:0000313" key="3">
    <source>
        <dbReference type="EMBL" id="SMF18536.1"/>
    </source>
</evidence>
<dbReference type="PROSITE" id="PS50975">
    <property type="entry name" value="ATP_GRASP"/>
    <property type="match status" value="1"/>
</dbReference>